<gene>
    <name evidence="3" type="ORF">DPMN_054554</name>
</gene>
<keyword evidence="2" id="KW-0732">Signal</keyword>
<protein>
    <submittedName>
        <fullName evidence="3">Uncharacterized protein</fullName>
    </submittedName>
</protein>
<accession>A0A9D4CPP4</accession>
<keyword evidence="4" id="KW-1185">Reference proteome</keyword>
<name>A0A9D4CPP4_DREPO</name>
<sequence>MVLIKLIYSVVISSCINSANTQSTFALETTPVDLTTTVSSLSSAGDIRISFHPDTSSDPTTSQQPLAKTPWDTILSMPCIIPIAAGWGLVVILIVILVICVRKRQKENAMYKAELRHDLQKTPRLESYDKLKSGHYSNDFLEDTSRGYSEVKEFKMARDLRTEYETVNEVLSNNAACCAPVSSNDKLDCQHYVNTYSKETTHGYTNVTKFRMNVKH</sequence>
<keyword evidence="1" id="KW-0812">Transmembrane</keyword>
<evidence type="ECO:0000256" key="1">
    <source>
        <dbReference type="SAM" id="Phobius"/>
    </source>
</evidence>
<evidence type="ECO:0000313" key="4">
    <source>
        <dbReference type="Proteomes" id="UP000828390"/>
    </source>
</evidence>
<organism evidence="3 4">
    <name type="scientific">Dreissena polymorpha</name>
    <name type="common">Zebra mussel</name>
    <name type="synonym">Mytilus polymorpha</name>
    <dbReference type="NCBI Taxonomy" id="45954"/>
    <lineage>
        <taxon>Eukaryota</taxon>
        <taxon>Metazoa</taxon>
        <taxon>Spiralia</taxon>
        <taxon>Lophotrochozoa</taxon>
        <taxon>Mollusca</taxon>
        <taxon>Bivalvia</taxon>
        <taxon>Autobranchia</taxon>
        <taxon>Heteroconchia</taxon>
        <taxon>Euheterodonta</taxon>
        <taxon>Imparidentia</taxon>
        <taxon>Neoheterodontei</taxon>
        <taxon>Myida</taxon>
        <taxon>Dreissenoidea</taxon>
        <taxon>Dreissenidae</taxon>
        <taxon>Dreissena</taxon>
    </lineage>
</organism>
<feature type="signal peptide" evidence="2">
    <location>
        <begin position="1"/>
        <end position="21"/>
    </location>
</feature>
<proteinExistence type="predicted"/>
<keyword evidence="1" id="KW-0472">Membrane</keyword>
<keyword evidence="1" id="KW-1133">Transmembrane helix</keyword>
<dbReference type="EMBL" id="JAIWYP010000012">
    <property type="protein sequence ID" value="KAH3728596.1"/>
    <property type="molecule type" value="Genomic_DNA"/>
</dbReference>
<comment type="caution">
    <text evidence="3">The sequence shown here is derived from an EMBL/GenBank/DDBJ whole genome shotgun (WGS) entry which is preliminary data.</text>
</comment>
<reference evidence="3" key="2">
    <citation type="submission" date="2020-11" db="EMBL/GenBank/DDBJ databases">
        <authorList>
            <person name="McCartney M.A."/>
            <person name="Auch B."/>
            <person name="Kono T."/>
            <person name="Mallez S."/>
            <person name="Becker A."/>
            <person name="Gohl D.M."/>
            <person name="Silverstein K.A.T."/>
            <person name="Koren S."/>
            <person name="Bechman K.B."/>
            <person name="Herman A."/>
            <person name="Abrahante J.E."/>
            <person name="Garbe J."/>
        </authorList>
    </citation>
    <scope>NUCLEOTIDE SEQUENCE</scope>
    <source>
        <strain evidence="3">Duluth1</strain>
        <tissue evidence="3">Whole animal</tissue>
    </source>
</reference>
<evidence type="ECO:0000313" key="3">
    <source>
        <dbReference type="EMBL" id="KAH3728596.1"/>
    </source>
</evidence>
<feature type="chain" id="PRO_5039328840" evidence="2">
    <location>
        <begin position="22"/>
        <end position="216"/>
    </location>
</feature>
<dbReference type="AlphaFoldDB" id="A0A9D4CPP4"/>
<dbReference type="Proteomes" id="UP000828390">
    <property type="component" value="Unassembled WGS sequence"/>
</dbReference>
<feature type="transmembrane region" description="Helical" evidence="1">
    <location>
        <begin position="80"/>
        <end position="101"/>
    </location>
</feature>
<reference evidence="3" key="1">
    <citation type="journal article" date="2019" name="bioRxiv">
        <title>The Genome of the Zebra Mussel, Dreissena polymorpha: A Resource for Invasive Species Research.</title>
        <authorList>
            <person name="McCartney M.A."/>
            <person name="Auch B."/>
            <person name="Kono T."/>
            <person name="Mallez S."/>
            <person name="Zhang Y."/>
            <person name="Obille A."/>
            <person name="Becker A."/>
            <person name="Abrahante J.E."/>
            <person name="Garbe J."/>
            <person name="Badalamenti J.P."/>
            <person name="Herman A."/>
            <person name="Mangelson H."/>
            <person name="Liachko I."/>
            <person name="Sullivan S."/>
            <person name="Sone E.D."/>
            <person name="Koren S."/>
            <person name="Silverstein K.A.T."/>
            <person name="Beckman K.B."/>
            <person name="Gohl D.M."/>
        </authorList>
    </citation>
    <scope>NUCLEOTIDE SEQUENCE</scope>
    <source>
        <strain evidence="3">Duluth1</strain>
        <tissue evidence="3">Whole animal</tissue>
    </source>
</reference>
<evidence type="ECO:0000256" key="2">
    <source>
        <dbReference type="SAM" id="SignalP"/>
    </source>
</evidence>